<dbReference type="KEGG" id="mft:XA26_05280"/>
<dbReference type="Proteomes" id="UP000057134">
    <property type="component" value="Chromosome"/>
</dbReference>
<dbReference type="InterPro" id="IPR037050">
    <property type="entry name" value="DUF1254_sf"/>
</dbReference>
<dbReference type="AlphaFoldDB" id="A0A0N9YBN5"/>
<feature type="domain" description="DUF1254" evidence="3">
    <location>
        <begin position="85"/>
        <end position="215"/>
    </location>
</feature>
<evidence type="ECO:0000259" key="2">
    <source>
        <dbReference type="Pfam" id="PF06742"/>
    </source>
</evidence>
<accession>A0A0N9YBN5</accession>
<evidence type="ECO:0000313" key="4">
    <source>
        <dbReference type="EMBL" id="ALI24389.1"/>
    </source>
</evidence>
<dbReference type="Gene3D" id="2.60.40.1610">
    <property type="entry name" value="Domain of unknown function DUF1254"/>
    <property type="match status" value="1"/>
</dbReference>
<evidence type="ECO:0000256" key="1">
    <source>
        <dbReference type="SAM" id="SignalP"/>
    </source>
</evidence>
<dbReference type="SUPFAM" id="SSF160935">
    <property type="entry name" value="VPA0735-like"/>
    <property type="match status" value="1"/>
</dbReference>
<keyword evidence="1" id="KW-0732">Signal</keyword>
<dbReference type="InterPro" id="IPR010621">
    <property type="entry name" value="DUF1214"/>
</dbReference>
<evidence type="ECO:0000313" key="5">
    <source>
        <dbReference type="Proteomes" id="UP000057134"/>
    </source>
</evidence>
<dbReference type="InterPro" id="IPR010679">
    <property type="entry name" value="DUF1254"/>
</dbReference>
<sequence>MKKKRRAAKWLVALSAMMLMTTTLGCSPSSPETSGQSGSGELTPDEAKAIAMDAYVYGYSLVTIEMTRRVMTNVEKVDGPRAPMGQLMRMREYPNAQFRDVTAPNADTLYTNGFIDVKDEPWVLSLPEAHGRYYLFPMLDGYTNVFEVPGKRTTGTGPQTYAITGPGWKGTLPDGVKEYKSPTSTVWLLGRIYCDGTPEDYVAVHKFQDEISLVPLSSYGKPYTAPPGNVDPAIDMKTPVREQVNNLSAEDFFNLMAGLMKDNPPAAADKPIVDKMARLGIVAGEKFDIDKLGSDVAAALQSVPKEGVEKILARFKELDDVNGWQFTTQTGQYGTDYLQRAMITYVGLGANRPQDAVYPTSEADADDQAYDGANKYLVHFDKGQFPPVDGFWSLTMYDEGYFFVDNPLNRYNLSQRNSFVTNPDGSVDLYLQHDNPGPQKEANWLPAPAGKFNLMLRLYWPKEAPPSIIDGTWKPPAVKKVL</sequence>
<proteinExistence type="predicted"/>
<keyword evidence="5" id="KW-1185">Reference proteome</keyword>
<feature type="domain" description="DUF1214" evidence="2">
    <location>
        <begin position="355"/>
        <end position="463"/>
    </location>
</feature>
<dbReference type="Pfam" id="PF06742">
    <property type="entry name" value="DUF1214"/>
    <property type="match status" value="1"/>
</dbReference>
<dbReference type="PROSITE" id="PS51257">
    <property type="entry name" value="PROKAR_LIPOPROTEIN"/>
    <property type="match status" value="1"/>
</dbReference>
<dbReference type="PANTHER" id="PTHR36509">
    <property type="entry name" value="BLL3101 PROTEIN"/>
    <property type="match status" value="1"/>
</dbReference>
<dbReference type="STRING" id="1766.XA26_05280"/>
<organism evidence="4 5">
    <name type="scientific">Mycolicibacterium fortuitum</name>
    <name type="common">Mycobacterium fortuitum</name>
    <dbReference type="NCBI Taxonomy" id="1766"/>
    <lineage>
        <taxon>Bacteria</taxon>
        <taxon>Bacillati</taxon>
        <taxon>Actinomycetota</taxon>
        <taxon>Actinomycetes</taxon>
        <taxon>Mycobacteriales</taxon>
        <taxon>Mycobacteriaceae</taxon>
        <taxon>Mycolicibacterium</taxon>
    </lineage>
</organism>
<dbReference type="PATRIC" id="fig|1766.6.peg.521"/>
<protein>
    <submittedName>
        <fullName evidence="4">Putative exported protein</fullName>
    </submittedName>
</protein>
<feature type="chain" id="PRO_5039134998" evidence="1">
    <location>
        <begin position="26"/>
        <end position="482"/>
    </location>
</feature>
<gene>
    <name evidence="4" type="ORF">XA26_05280</name>
</gene>
<reference evidence="4 5" key="1">
    <citation type="journal article" date="2015" name="MBio">
        <title>Enzymatic Degradation of Phenazines Can Generate Energy and Protect Sensitive Organisms from Toxicity.</title>
        <authorList>
            <person name="Costa K.C."/>
            <person name="Bergkessel M."/>
            <person name="Saunders S."/>
            <person name="Korlach J."/>
            <person name="Newman D.K."/>
        </authorList>
    </citation>
    <scope>NUCLEOTIDE SEQUENCE [LARGE SCALE GENOMIC DNA]</scope>
    <source>
        <strain evidence="4 5">CT6</strain>
    </source>
</reference>
<dbReference type="Gene3D" id="2.60.120.600">
    <property type="entry name" value="Domain of unknown function DUF1214, C-terminal domain"/>
    <property type="match status" value="1"/>
</dbReference>
<dbReference type="Pfam" id="PF06863">
    <property type="entry name" value="DUF1254"/>
    <property type="match status" value="1"/>
</dbReference>
<dbReference type="EMBL" id="CP011269">
    <property type="protein sequence ID" value="ALI24389.1"/>
    <property type="molecule type" value="Genomic_DNA"/>
</dbReference>
<dbReference type="PANTHER" id="PTHR36509:SF2">
    <property type="entry name" value="BLL3101 PROTEIN"/>
    <property type="match status" value="1"/>
</dbReference>
<feature type="signal peptide" evidence="1">
    <location>
        <begin position="1"/>
        <end position="25"/>
    </location>
</feature>
<name>A0A0N9YBN5_MYCFO</name>
<dbReference type="InterPro" id="IPR037049">
    <property type="entry name" value="DUF1214_C_sf"/>
</dbReference>
<evidence type="ECO:0000259" key="3">
    <source>
        <dbReference type="Pfam" id="PF06863"/>
    </source>
</evidence>